<dbReference type="HOGENOM" id="CLU_030739_1_1_1"/>
<dbReference type="InterPro" id="IPR013083">
    <property type="entry name" value="Znf_RING/FYVE/PHD"/>
</dbReference>
<evidence type="ECO:0000313" key="10">
    <source>
        <dbReference type="EMBL" id="EXX56438.1"/>
    </source>
</evidence>
<dbReference type="PROSITE" id="PS50164">
    <property type="entry name" value="GIY_YIG"/>
    <property type="match status" value="1"/>
</dbReference>
<comment type="caution">
    <text evidence="8">Lacks conserved residue(s) required for the propagation of feature annotation.</text>
</comment>
<keyword evidence="5 8" id="KW-0233">DNA recombination</keyword>
<dbReference type="InterPro" id="IPR048749">
    <property type="entry name" value="SLX1_C"/>
</dbReference>
<dbReference type="InterPro" id="IPR000305">
    <property type="entry name" value="GIY-YIG_endonuc"/>
</dbReference>
<dbReference type="HAMAP" id="MF_03100">
    <property type="entry name" value="Endonuc_su_Slx1"/>
    <property type="match status" value="1"/>
</dbReference>
<dbReference type="PANTHER" id="PTHR20208:SF10">
    <property type="entry name" value="STRUCTURE-SPECIFIC ENDONUCLEASE SUBUNIT SLX1"/>
    <property type="match status" value="1"/>
</dbReference>
<dbReference type="OrthoDB" id="24645at2759"/>
<dbReference type="GO" id="GO:0000724">
    <property type="term" value="P:double-strand break repair via homologous recombination"/>
    <property type="evidence" value="ECO:0007669"/>
    <property type="project" value="TreeGrafter"/>
</dbReference>
<accession>A0A015LNU3</accession>
<name>A0A015LNU3_RHIIW</name>
<dbReference type="InterPro" id="IPR027520">
    <property type="entry name" value="Slx1"/>
</dbReference>
<dbReference type="STRING" id="1432141.A0A015LNU3"/>
<dbReference type="PANTHER" id="PTHR20208">
    <property type="entry name" value="STRUCTURE-SPECIFIC ENDONUCLEASE SUBUNIT SLX1"/>
    <property type="match status" value="1"/>
</dbReference>
<gene>
    <name evidence="10" type="ORF">RirG_216170</name>
</gene>
<comment type="cofactor">
    <cofactor evidence="8">
        <name>a divalent metal cation</name>
        <dbReference type="ChEBI" id="CHEBI:60240"/>
    </cofactor>
</comment>
<keyword evidence="2 8" id="KW-0255">Endonuclease</keyword>
<dbReference type="GO" id="GO:0033557">
    <property type="term" value="C:Slx1-Slx4 complex"/>
    <property type="evidence" value="ECO:0007669"/>
    <property type="project" value="UniProtKB-UniRule"/>
</dbReference>
<evidence type="ECO:0000256" key="4">
    <source>
        <dbReference type="ARBA" id="ARBA00022801"/>
    </source>
</evidence>
<keyword evidence="6 8" id="KW-0234">DNA repair</keyword>
<dbReference type="AlphaFoldDB" id="A0A015LNU3"/>
<proteinExistence type="inferred from homology"/>
<organism evidence="10 11">
    <name type="scientific">Rhizophagus irregularis (strain DAOM 197198w)</name>
    <name type="common">Glomus intraradices</name>
    <dbReference type="NCBI Taxonomy" id="1432141"/>
    <lineage>
        <taxon>Eukaryota</taxon>
        <taxon>Fungi</taxon>
        <taxon>Fungi incertae sedis</taxon>
        <taxon>Mucoromycota</taxon>
        <taxon>Glomeromycotina</taxon>
        <taxon>Glomeromycetes</taxon>
        <taxon>Glomerales</taxon>
        <taxon>Glomeraceae</taxon>
        <taxon>Rhizophagus</taxon>
    </lineage>
</organism>
<keyword evidence="4 8" id="KW-0378">Hydrolase</keyword>
<keyword evidence="7 8" id="KW-0539">Nucleus</keyword>
<dbReference type="InterPro" id="IPR035901">
    <property type="entry name" value="GIY-YIG_endonuc_sf"/>
</dbReference>
<protein>
    <recommendedName>
        <fullName evidence="9">GIY-YIG domain-containing protein</fullName>
    </recommendedName>
</protein>
<dbReference type="CDD" id="cd10455">
    <property type="entry name" value="GIY-YIG_SLX1"/>
    <property type="match status" value="1"/>
</dbReference>
<evidence type="ECO:0000256" key="7">
    <source>
        <dbReference type="ARBA" id="ARBA00023242"/>
    </source>
</evidence>
<dbReference type="Gene3D" id="3.30.40.10">
    <property type="entry name" value="Zinc/RING finger domain, C3HC4 (zinc finger)"/>
    <property type="match status" value="1"/>
</dbReference>
<dbReference type="Gene3D" id="3.40.1440.10">
    <property type="entry name" value="GIY-YIG endonuclease"/>
    <property type="match status" value="1"/>
</dbReference>
<dbReference type="EMBL" id="JEMT01027715">
    <property type="protein sequence ID" value="EXX56438.1"/>
    <property type="molecule type" value="Genomic_DNA"/>
</dbReference>
<keyword evidence="11" id="KW-1185">Reference proteome</keyword>
<dbReference type="InterPro" id="IPR050381">
    <property type="entry name" value="SLX1_endonuclease"/>
</dbReference>
<comment type="caution">
    <text evidence="10">The sequence shown here is derived from an EMBL/GenBank/DDBJ whole genome shotgun (WGS) entry which is preliminary data.</text>
</comment>
<dbReference type="Proteomes" id="UP000022910">
    <property type="component" value="Unassembled WGS sequence"/>
</dbReference>
<evidence type="ECO:0000256" key="8">
    <source>
        <dbReference type="HAMAP-Rule" id="MF_03100"/>
    </source>
</evidence>
<evidence type="ECO:0000256" key="1">
    <source>
        <dbReference type="ARBA" id="ARBA00022722"/>
    </source>
</evidence>
<evidence type="ECO:0000313" key="11">
    <source>
        <dbReference type="Proteomes" id="UP000022910"/>
    </source>
</evidence>
<keyword evidence="3 8" id="KW-0227">DNA damage</keyword>
<evidence type="ECO:0000256" key="5">
    <source>
        <dbReference type="ARBA" id="ARBA00023172"/>
    </source>
</evidence>
<evidence type="ECO:0000256" key="3">
    <source>
        <dbReference type="ARBA" id="ARBA00022763"/>
    </source>
</evidence>
<comment type="similarity">
    <text evidence="8">Belongs to the SLX1 family.</text>
</comment>
<sequence>MTEKENHQLETTDLKYEEFYCCYLLRSLSPKYKQTSYIGSTNDPKRRLRQHNGEIASGAKKTSNKRPWEMILFVYGFPNHVAALQFEWSWQNPSITRRLQLKNREEFKENDDKLSTSLLALSKMLKDKFWSRWPLHLHILIPIESIILRQNKSLKINATNFFDIKNLSKNIRITNGNIEDFNNYKKNFIRKFIRNEYLKYLNHTKNYNNNNNSPYYCNLCLENIDFNNHKNYLNCLNMECNMSYHITCLAKKFTKLEALENSTFDNPYNELYEEILPINGKCPNCQIFLLWGDLILSMMIREKYVQNDLILDE</sequence>
<reference evidence="10 11" key="1">
    <citation type="submission" date="2014-02" db="EMBL/GenBank/DDBJ databases">
        <title>Single nucleus genome sequencing reveals high similarity among nuclei of an endomycorrhizal fungus.</title>
        <authorList>
            <person name="Lin K."/>
            <person name="Geurts R."/>
            <person name="Zhang Z."/>
            <person name="Limpens E."/>
            <person name="Saunders D.G."/>
            <person name="Mu D."/>
            <person name="Pang E."/>
            <person name="Cao H."/>
            <person name="Cha H."/>
            <person name="Lin T."/>
            <person name="Zhou Q."/>
            <person name="Shang Y."/>
            <person name="Li Y."/>
            <person name="Ivanov S."/>
            <person name="Sharma T."/>
            <person name="Velzen R.V."/>
            <person name="Ruijter N.D."/>
            <person name="Aanen D.K."/>
            <person name="Win J."/>
            <person name="Kamoun S."/>
            <person name="Bisseling T."/>
            <person name="Huang S."/>
        </authorList>
    </citation>
    <scope>NUCLEOTIDE SEQUENCE [LARGE SCALE GENOMIC DNA]</scope>
    <source>
        <strain evidence="11">DAOM197198w</strain>
    </source>
</reference>
<dbReference type="GO" id="GO:0008821">
    <property type="term" value="F:crossover junction DNA endonuclease activity"/>
    <property type="evidence" value="ECO:0007669"/>
    <property type="project" value="TreeGrafter"/>
</dbReference>
<evidence type="ECO:0000256" key="2">
    <source>
        <dbReference type="ARBA" id="ARBA00022759"/>
    </source>
</evidence>
<dbReference type="Pfam" id="PF01541">
    <property type="entry name" value="GIY-YIG"/>
    <property type="match status" value="1"/>
</dbReference>
<dbReference type="SUPFAM" id="SSF82771">
    <property type="entry name" value="GIY-YIG endonuclease"/>
    <property type="match status" value="1"/>
</dbReference>
<feature type="domain" description="GIY-YIG" evidence="9">
    <location>
        <begin position="18"/>
        <end position="104"/>
    </location>
</feature>
<keyword evidence="1 8" id="KW-0540">Nuclease</keyword>
<evidence type="ECO:0000256" key="6">
    <source>
        <dbReference type="ARBA" id="ARBA00023204"/>
    </source>
</evidence>
<comment type="subunit">
    <text evidence="8">Forms a heterodimer with SLX4.</text>
</comment>
<dbReference type="Pfam" id="PF21202">
    <property type="entry name" value="SLX1_C"/>
    <property type="match status" value="1"/>
</dbReference>
<evidence type="ECO:0000259" key="9">
    <source>
        <dbReference type="PROSITE" id="PS50164"/>
    </source>
</evidence>
<dbReference type="SMART" id="SM00465">
    <property type="entry name" value="GIYc"/>
    <property type="match status" value="1"/>
</dbReference>
<comment type="subcellular location">
    <subcellularLocation>
        <location evidence="8">Nucleus</location>
    </subcellularLocation>
</comment>
<dbReference type="OMA" id="INPREER"/>
<dbReference type="SMR" id="A0A015LNU3"/>
<comment type="function">
    <text evidence="8">Catalytic subunit of the SLX1-SLX4 structure-specific endonuclease that resolves DNA secondary structures generated during DNA repair and recombination. Has endonuclease activity towards branched DNA substrates, introducing single-strand cuts in duplex DNA close to junctions with ss-DNA.</text>
</comment>
<dbReference type="GO" id="GO:0017108">
    <property type="term" value="F:5'-flap endonuclease activity"/>
    <property type="evidence" value="ECO:0007669"/>
    <property type="project" value="InterPro"/>
</dbReference>